<dbReference type="NCBIfam" id="TIGR00786">
    <property type="entry name" value="dctM"/>
    <property type="match status" value="1"/>
</dbReference>
<feature type="transmembrane region" description="Helical" evidence="7">
    <location>
        <begin position="324"/>
        <end position="352"/>
    </location>
</feature>
<comment type="function">
    <text evidence="7">Part of the tripartite ATP-independent periplasmic (TRAP) transport system.</text>
</comment>
<evidence type="ECO:0000256" key="2">
    <source>
        <dbReference type="ARBA" id="ARBA00022475"/>
    </source>
</evidence>
<keyword evidence="6 7" id="KW-0472">Membrane</keyword>
<proteinExistence type="inferred from homology"/>
<dbReference type="OrthoDB" id="7374726at2"/>
<dbReference type="InterPro" id="IPR010656">
    <property type="entry name" value="DctM"/>
</dbReference>
<reference evidence="9 10" key="1">
    <citation type="submission" date="2018-04" db="EMBL/GenBank/DDBJ databases">
        <title>Genomic Encyclopedia of Archaeal and Bacterial Type Strains, Phase II (KMG-II): from individual species to whole genera.</title>
        <authorList>
            <person name="Goeker M."/>
        </authorList>
    </citation>
    <scope>NUCLEOTIDE SEQUENCE [LARGE SCALE GENOMIC DNA]</scope>
    <source>
        <strain evidence="9 10">DSM 23382</strain>
    </source>
</reference>
<evidence type="ECO:0000256" key="3">
    <source>
        <dbReference type="ARBA" id="ARBA00022519"/>
    </source>
</evidence>
<dbReference type="Pfam" id="PF06808">
    <property type="entry name" value="DctM"/>
    <property type="match status" value="1"/>
</dbReference>
<dbReference type="PIRSF" id="PIRSF006066">
    <property type="entry name" value="HI0050"/>
    <property type="match status" value="1"/>
</dbReference>
<evidence type="ECO:0000256" key="5">
    <source>
        <dbReference type="ARBA" id="ARBA00022989"/>
    </source>
</evidence>
<dbReference type="Proteomes" id="UP000244081">
    <property type="component" value="Unassembled WGS sequence"/>
</dbReference>
<feature type="transmembrane region" description="Helical" evidence="7">
    <location>
        <begin position="176"/>
        <end position="200"/>
    </location>
</feature>
<feature type="transmembrane region" description="Helical" evidence="7">
    <location>
        <begin position="364"/>
        <end position="390"/>
    </location>
</feature>
<feature type="domain" description="TRAP C4-dicarboxylate transport system permease DctM subunit" evidence="8">
    <location>
        <begin position="11"/>
        <end position="427"/>
    </location>
</feature>
<comment type="subcellular location">
    <subcellularLocation>
        <location evidence="1 7">Cell inner membrane</location>
        <topology evidence="1 7">Multi-pass membrane protein</topology>
    </subcellularLocation>
</comment>
<keyword evidence="5 7" id="KW-1133">Transmembrane helix</keyword>
<dbReference type="EMBL" id="QAYG01000014">
    <property type="protein sequence ID" value="PTW54347.1"/>
    <property type="molecule type" value="Genomic_DNA"/>
</dbReference>
<keyword evidence="2" id="KW-1003">Cell membrane</keyword>
<feature type="transmembrane region" description="Helical" evidence="7">
    <location>
        <begin position="140"/>
        <end position="164"/>
    </location>
</feature>
<dbReference type="GO" id="GO:0022857">
    <property type="term" value="F:transmembrane transporter activity"/>
    <property type="evidence" value="ECO:0007669"/>
    <property type="project" value="UniProtKB-UniRule"/>
</dbReference>
<dbReference type="InterPro" id="IPR004681">
    <property type="entry name" value="TRAP_DctM"/>
</dbReference>
<evidence type="ECO:0000313" key="10">
    <source>
        <dbReference type="Proteomes" id="UP000244081"/>
    </source>
</evidence>
<accession>A0A2T5US56</accession>
<dbReference type="AlphaFoldDB" id="A0A2T5US56"/>
<organism evidence="9 10">
    <name type="scientific">Breoghania corrubedonensis</name>
    <dbReference type="NCBI Taxonomy" id="665038"/>
    <lineage>
        <taxon>Bacteria</taxon>
        <taxon>Pseudomonadati</taxon>
        <taxon>Pseudomonadota</taxon>
        <taxon>Alphaproteobacteria</taxon>
        <taxon>Hyphomicrobiales</taxon>
        <taxon>Stappiaceae</taxon>
        <taxon>Breoghania</taxon>
    </lineage>
</organism>
<comment type="caution">
    <text evidence="7">Lacks conserved residue(s) required for the propagation of feature annotation.</text>
</comment>
<keyword evidence="3 7" id="KW-0997">Cell inner membrane</keyword>
<name>A0A2T5US56_9HYPH</name>
<dbReference type="RefSeq" id="WP_107991969.1">
    <property type="nucleotide sequence ID" value="NZ_QAYG01000014.1"/>
</dbReference>
<evidence type="ECO:0000256" key="4">
    <source>
        <dbReference type="ARBA" id="ARBA00022692"/>
    </source>
</evidence>
<gene>
    <name evidence="9" type="ORF">C8N35_11428</name>
</gene>
<feature type="transmembrane region" description="Helical" evidence="7">
    <location>
        <begin position="99"/>
        <end position="128"/>
    </location>
</feature>
<comment type="caution">
    <text evidence="9">The sequence shown here is derived from an EMBL/GenBank/DDBJ whole genome shotgun (WGS) entry which is preliminary data.</text>
</comment>
<comment type="similarity">
    <text evidence="7">Belongs to the TRAP transporter large permease family.</text>
</comment>
<sequence>MSVELLTLLFFGSLLFFVLLGTPLAFVLGGVSVVFLWFEMGPIGFYLLSSKMWETMSNPTLMAIPLFVYMATLLEKSGVAGDLYDMMHQWWGGVRGGLAIGTVMICVIFAAMSGISGAAVVTMGTIALPKMLERGYDKKLALGAINAGGGWGILIPPSILMVLYSLLTEVSVGRLFAAGIGPGVLLFVLVCVYILARCLVQPELAPALPRELRSDWGSKLRSLRAVILPILIVLSVLGAIFGGFATPTEAAAIGVFGAMVATAVNRQLSRAVLMDSAVSTLQLTTLIMWILFAAHAFSTAYTALGAQSLIQDLMSNLPGGKWGALLMMLGTLFILGMVLDPVGIMLITLPVFLPIVRLHGFDPVWFGILFIIMMEVGYMTPPFGFNLFYLRGVAPPGVTMGDIYSSVVPYVLVTLLGVALIIVFPAIALYLPGLFFP</sequence>
<evidence type="ECO:0000256" key="7">
    <source>
        <dbReference type="RuleBase" id="RU369079"/>
    </source>
</evidence>
<dbReference type="PANTHER" id="PTHR33362">
    <property type="entry name" value="SIALIC ACID TRAP TRANSPORTER PERMEASE PROTEIN SIAT-RELATED"/>
    <property type="match status" value="1"/>
</dbReference>
<evidence type="ECO:0000256" key="1">
    <source>
        <dbReference type="ARBA" id="ARBA00004429"/>
    </source>
</evidence>
<feature type="transmembrane region" description="Helical" evidence="7">
    <location>
        <begin position="410"/>
        <end position="431"/>
    </location>
</feature>
<feature type="transmembrane region" description="Helical" evidence="7">
    <location>
        <begin position="60"/>
        <end position="79"/>
    </location>
</feature>
<feature type="transmembrane region" description="Helical" evidence="7">
    <location>
        <begin position="280"/>
        <end position="304"/>
    </location>
</feature>
<evidence type="ECO:0000313" key="9">
    <source>
        <dbReference type="EMBL" id="PTW54347.1"/>
    </source>
</evidence>
<keyword evidence="7" id="KW-0813">Transport</keyword>
<protein>
    <recommendedName>
        <fullName evidence="7">TRAP transporter large permease protein</fullName>
    </recommendedName>
</protein>
<evidence type="ECO:0000256" key="6">
    <source>
        <dbReference type="ARBA" id="ARBA00023136"/>
    </source>
</evidence>
<dbReference type="GO" id="GO:0005886">
    <property type="term" value="C:plasma membrane"/>
    <property type="evidence" value="ECO:0007669"/>
    <property type="project" value="UniProtKB-SubCell"/>
</dbReference>
<evidence type="ECO:0000259" key="8">
    <source>
        <dbReference type="Pfam" id="PF06808"/>
    </source>
</evidence>
<keyword evidence="10" id="KW-1185">Reference proteome</keyword>
<keyword evidence="4 7" id="KW-0812">Transmembrane</keyword>
<dbReference type="PANTHER" id="PTHR33362:SF7">
    <property type="entry name" value="SLL1103 PROTEIN"/>
    <property type="match status" value="1"/>
</dbReference>
<feature type="transmembrane region" description="Helical" evidence="7">
    <location>
        <begin position="221"/>
        <end position="244"/>
    </location>
</feature>
<comment type="subunit">
    <text evidence="7">The complex comprises the extracytoplasmic solute receptor protein and the two transmembrane proteins.</text>
</comment>